<accession>A0A8S4FN24</accession>
<gene>
    <name evidence="2" type="ORF">PLXY2_LOCUS9362</name>
</gene>
<dbReference type="Proteomes" id="UP000653454">
    <property type="component" value="Unassembled WGS sequence"/>
</dbReference>
<reference evidence="2" key="1">
    <citation type="submission" date="2020-11" db="EMBL/GenBank/DDBJ databases">
        <authorList>
            <person name="Whiteford S."/>
        </authorList>
    </citation>
    <scope>NUCLEOTIDE SEQUENCE</scope>
</reference>
<feature type="compositionally biased region" description="Low complexity" evidence="1">
    <location>
        <begin position="59"/>
        <end position="73"/>
    </location>
</feature>
<comment type="caution">
    <text evidence="2">The sequence shown here is derived from an EMBL/GenBank/DDBJ whole genome shotgun (WGS) entry which is preliminary data.</text>
</comment>
<dbReference type="AlphaFoldDB" id="A0A8S4FN24"/>
<name>A0A8S4FN24_PLUXY</name>
<evidence type="ECO:0000313" key="2">
    <source>
        <dbReference type="EMBL" id="CAG9128837.1"/>
    </source>
</evidence>
<evidence type="ECO:0000256" key="1">
    <source>
        <dbReference type="SAM" id="MobiDB-lite"/>
    </source>
</evidence>
<sequence length="87" mass="9334">MLESLICPLIQSHCKQFTSNHQHGFFEARSTNTNLVTFESILSETIDSHGQADAGMEAAGGSRASAAPACARDAPQRGKPPTNHVHF</sequence>
<dbReference type="EMBL" id="CAJHNJ030000036">
    <property type="protein sequence ID" value="CAG9128837.1"/>
    <property type="molecule type" value="Genomic_DNA"/>
</dbReference>
<protein>
    <submittedName>
        <fullName evidence="2">(diamondback moth) hypothetical protein</fullName>
    </submittedName>
</protein>
<feature type="region of interest" description="Disordered" evidence="1">
    <location>
        <begin position="53"/>
        <end position="87"/>
    </location>
</feature>
<proteinExistence type="predicted"/>
<evidence type="ECO:0000313" key="3">
    <source>
        <dbReference type="Proteomes" id="UP000653454"/>
    </source>
</evidence>
<organism evidence="2 3">
    <name type="scientific">Plutella xylostella</name>
    <name type="common">Diamondback moth</name>
    <name type="synonym">Plutella maculipennis</name>
    <dbReference type="NCBI Taxonomy" id="51655"/>
    <lineage>
        <taxon>Eukaryota</taxon>
        <taxon>Metazoa</taxon>
        <taxon>Ecdysozoa</taxon>
        <taxon>Arthropoda</taxon>
        <taxon>Hexapoda</taxon>
        <taxon>Insecta</taxon>
        <taxon>Pterygota</taxon>
        <taxon>Neoptera</taxon>
        <taxon>Endopterygota</taxon>
        <taxon>Lepidoptera</taxon>
        <taxon>Glossata</taxon>
        <taxon>Ditrysia</taxon>
        <taxon>Yponomeutoidea</taxon>
        <taxon>Plutellidae</taxon>
        <taxon>Plutella</taxon>
    </lineage>
</organism>
<keyword evidence="3" id="KW-1185">Reference proteome</keyword>